<evidence type="ECO:0000313" key="4">
    <source>
        <dbReference type="Proteomes" id="UP001597116"/>
    </source>
</evidence>
<dbReference type="Pfam" id="PF03009">
    <property type="entry name" value="GDPD"/>
    <property type="match status" value="1"/>
</dbReference>
<evidence type="ECO:0000256" key="1">
    <source>
        <dbReference type="SAM" id="SignalP"/>
    </source>
</evidence>
<organism evidence="3 4">
    <name type="scientific">Larkinella insperata</name>
    <dbReference type="NCBI Taxonomy" id="332158"/>
    <lineage>
        <taxon>Bacteria</taxon>
        <taxon>Pseudomonadati</taxon>
        <taxon>Bacteroidota</taxon>
        <taxon>Cytophagia</taxon>
        <taxon>Cytophagales</taxon>
        <taxon>Spirosomataceae</taxon>
        <taxon>Larkinella</taxon>
    </lineage>
</organism>
<protein>
    <submittedName>
        <fullName evidence="3">Glycerophosphodiester phosphodiesterase</fullName>
    </submittedName>
</protein>
<dbReference type="RefSeq" id="WP_265991018.1">
    <property type="nucleotide sequence ID" value="NZ_CP110973.1"/>
</dbReference>
<dbReference type="Gene3D" id="3.20.20.190">
    <property type="entry name" value="Phosphatidylinositol (PI) phosphodiesterase"/>
    <property type="match status" value="1"/>
</dbReference>
<keyword evidence="1" id="KW-0732">Signal</keyword>
<dbReference type="EMBL" id="JBHTLP010000011">
    <property type="protein sequence ID" value="MFD1143140.1"/>
    <property type="molecule type" value="Genomic_DNA"/>
</dbReference>
<dbReference type="PANTHER" id="PTHR46320:SF1">
    <property type="entry name" value="GLYCEROPHOSPHODIESTER PHOSPHODIESTERASE 1"/>
    <property type="match status" value="1"/>
</dbReference>
<dbReference type="Proteomes" id="UP001597116">
    <property type="component" value="Unassembled WGS sequence"/>
</dbReference>
<sequence>MWLTRFFRLTLSFSVIASVCQAQLFDRNLIGHRGGVVDSTHTENGLSALREAARRGYWMVELDMRLTKDSVLIAQHDKTLTRFYGQPGTVGQTRWQDMAGLVSNVDQNTPQTLERMLQECQEQNLQVMLDNKIEGLDTLLFARVVALLRQYKLQEKALMIGTDESTPYFTGKVKLSCTRQQLEENMKKPGYRAAHYFLFEGPKTLTQESVQWARRHGIMVVAAINKWAYQRVPDLMEVAKKDIRRLKSYGIQYVQIDSEFDPFFQR</sequence>
<accession>A0ABW3QHB5</accession>
<dbReference type="InterPro" id="IPR030395">
    <property type="entry name" value="GP_PDE_dom"/>
</dbReference>
<dbReference type="PROSITE" id="PS51704">
    <property type="entry name" value="GP_PDE"/>
    <property type="match status" value="1"/>
</dbReference>
<gene>
    <name evidence="3" type="ORF">ACFQ4C_18580</name>
</gene>
<evidence type="ECO:0000259" key="2">
    <source>
        <dbReference type="PROSITE" id="PS51704"/>
    </source>
</evidence>
<keyword evidence="4" id="KW-1185">Reference proteome</keyword>
<evidence type="ECO:0000313" key="3">
    <source>
        <dbReference type="EMBL" id="MFD1143140.1"/>
    </source>
</evidence>
<comment type="caution">
    <text evidence="3">The sequence shown here is derived from an EMBL/GenBank/DDBJ whole genome shotgun (WGS) entry which is preliminary data.</text>
</comment>
<feature type="chain" id="PRO_5045379196" evidence="1">
    <location>
        <begin position="18"/>
        <end position="266"/>
    </location>
</feature>
<feature type="signal peptide" evidence="1">
    <location>
        <begin position="1"/>
        <end position="17"/>
    </location>
</feature>
<dbReference type="PANTHER" id="PTHR46320">
    <property type="entry name" value="GLYCEROPHOSPHODIESTER PHOSPHODIESTERASE 1"/>
    <property type="match status" value="1"/>
</dbReference>
<reference evidence="4" key="1">
    <citation type="journal article" date="2019" name="Int. J. Syst. Evol. Microbiol.">
        <title>The Global Catalogue of Microorganisms (GCM) 10K type strain sequencing project: providing services to taxonomists for standard genome sequencing and annotation.</title>
        <authorList>
            <consortium name="The Broad Institute Genomics Platform"/>
            <consortium name="The Broad Institute Genome Sequencing Center for Infectious Disease"/>
            <person name="Wu L."/>
            <person name="Ma J."/>
        </authorList>
    </citation>
    <scope>NUCLEOTIDE SEQUENCE [LARGE SCALE GENOMIC DNA]</scope>
    <source>
        <strain evidence="4">CCUG 55608</strain>
    </source>
</reference>
<dbReference type="SUPFAM" id="SSF51695">
    <property type="entry name" value="PLC-like phosphodiesterases"/>
    <property type="match status" value="1"/>
</dbReference>
<feature type="domain" description="GP-PDE" evidence="2">
    <location>
        <begin position="27"/>
        <end position="266"/>
    </location>
</feature>
<dbReference type="InterPro" id="IPR017946">
    <property type="entry name" value="PLC-like_Pdiesterase_TIM-brl"/>
</dbReference>
<name>A0ABW3QHB5_9BACT</name>
<proteinExistence type="predicted"/>